<evidence type="ECO:0000256" key="3">
    <source>
        <dbReference type="SAM" id="Phobius"/>
    </source>
</evidence>
<dbReference type="SUPFAM" id="SSF53300">
    <property type="entry name" value="vWA-like"/>
    <property type="match status" value="1"/>
</dbReference>
<keyword evidence="3" id="KW-0472">Membrane</keyword>
<feature type="region of interest" description="Disordered" evidence="2">
    <location>
        <begin position="938"/>
        <end position="969"/>
    </location>
</feature>
<dbReference type="RefSeq" id="WP_213499143.1">
    <property type="nucleotide sequence ID" value="NZ_CP074694.1"/>
</dbReference>
<evidence type="ECO:0000259" key="4">
    <source>
        <dbReference type="PROSITE" id="PS51468"/>
    </source>
</evidence>
<sequence length="2935" mass="333652">MNIPEPRPNEDQIQALMKSLNGSIPTPDPAYLNRLREQSTQIFLESQKASTSPQSRKRIMFISSFKWTASGLAALLVIGLVVARWVVPLFPTDPPAPEDKFVLGEKLIDDGRIGKITDSQGLVTVKPVQQERWSPVTPHLVLKPGDLVRTDARGANAASVRLINSSGLIVGPHSTVELVKPTEIRLSSGELELIPAANAPIELVGPDLQKVSVATKKIFRIEKEKLVAVEQEPLWLQGFKGITANESIGSLIANLDGRSTPLTVGYHHVQVDIRDQIARTTIEESFVNHTPGVLEGVFYFPLPADASISGFGMWIGDKLVEADIVEKERAREIYETILREKRDPGLLEWAGGNMFKARVFPINASSEKRIKITYTQVLPLQGNKYRYSYGLQSELLKQHPLRELKIDVQLHSALPIKNISSPTHLSRIAKTEHSGKVEFTAQEYTPTRDFEAVVELEGRQSEVVVIPHRRGDDGYFMVQLMPPGSDGIWERPLIPNSEPLRLLILADTSASLDKNQRAAQKTFIASLASALTEKDFINFATCDVNTNWLFDNPQPATATNIALIQNTLAKRKSLGWTDLDRAFGSALTQTDAKTHVIYIGDAVPTTIDADPIAFAKRLNQIASNKPGTFHAVTVGNSTEPAVLKAIASIGGGSIRRISSEHGPQISALELLREIASPGIRDLKVEFQGIRTARVYPEEIPNLPSGSQQILLGRYLPEGKDQAGELIVTGKLGGKPVRYTTKISLRDAEAGNSFIPRLWARMHLDKLLEQGSSESIKQEIIALSEEFQIITPYTSLLVLESDTDRARFAVKRRFQMRDGEKFFALGQDNSSFELKQKQMRLAGDYRIQLRKQVLSRLLGLGRVNNVIPNRELMIRNPRAWAMEGAPESDSRTPEEIIEIAGLIDDKKQDAIYGEEFGMKLPSLLGGGEKDLKEIESPALGLDATDLTPSPSKSESEIDSTEFEEPRDKLAPLSEPVSENLFLGKRLQRSMPAGRTGFGGRLTDLSILNLMYDRRRLQFPTPPRPIWLDSLFPQVIARTSEPRVIKSHWSKEAIELSQSLSRLEKIRTLAGGVQVTAQIDNFDTDSNELKERSHEMTLLSGNAWLTSLQPDGGPGIISWSDEKVTGLYHTAFQLGRTRASAKSDLLYPQVRFHDYSNGLLHIVNSNQLATVEKINAERSVLILKIPNSKDSEVRYIIDTSRHVVLSVEYRAKEKITSSIQIGDFIEVGGQWWARKIETINEKGVVVSRVTLQVAELAKPNFAQKMKDELRLIERGIFLPRKLPSVQEAKAAVQEGKATLIERAVLTIHFASSQRWAIAQEQLSEFEKLTATKPGLRFLVNSFLMASRQHEPLKNRLLEDARNLVNSQDPKVQANAYFLAEHNYSQANQILEANELIQVEAMVKELYYRQPAQLKAPILWRTREINLIKLTGQLTRALELSRQLTLEYPKEYQVQHEHVKNLIEADDFEAADKWLQKILVPAANWNKRQETDLHDLLFQFLKQRGRYRDLATNLAGWLKNDSESYSHYALYLQSLVRSNQVKEAKDKVVLWLNEGEANGELTPAARARLEAAIQFACSQMVDIYLSRFDESWVPALEKSARQLSRFDDRLQFVSTIFNSRFNSTEAALALRKEFASKLFQDAETMSITRIEHLVRWVSPELSNYEAQLKKLLETLTRRWTSEKNPELKHRIGEVILSLLSREAGDRDLEFVRREYREGPEQYRLLYAEKLFALLLAHSWTDAIEKECFILLDKLTESDEPEQKLASYVSHLLQLTSAMLKSREGALKKTLEHPERLTRTELQKKNLEFLRLAREGYSNRLNEESQKAAPPFALWLRAERHWLDILLERNLEQVAEECWKDFRQSLPHANLDEEESLNLRLARALQQRNLIMLENLATRKGAKPEPGERLLQYFDLQMKDHKEVERWRAEKYLLLIGLDRTKDLEKDLTAWIRDTAANGVWVVALGYLRAEQGNVSEAIKLFEQIRDTGDLGPADYQTLANYYLVENKKLESDQAKVAVYKTMEEYQLSQIIYVQLRPWQYANGNLPTHLDPEVLYIFRALFEKSATPQNYLSQLQAFYSACRDFRLLQMLPDAVLGHTAGEVHPFLQGMRSVLGEIRDEAVVDEIVQRIQIVRKDAKTPVDRRALDILELLIEIRAAALQNQAGPHIDKAYEALSRAFQREWTPGEPRLMASLLASLGQLSPEKLRHEQFRQLNELLANAKIGSSDRLHIAYSLSQVQADFPRTADLLQAALKEFAEANGGRLPVEANPIISSYISNLERLKHHTQAETWIQTQLEKPASQDQKNWFRFALIDLYNHALRYKSEVALGSGEKLFQAIQLRIFNELKEPDLNFQSEMIQKVGETFSAAHDTHLPSVKQALRDFVSRKLLPLLKDQYDSYPNLLPRMCELVHTINGPKDALELMINSLENEPAWIAYSNQDSWNMNIYRISQWREEAQTLGELEPRLLKLVLKELRQDLRSHSSRNRTIYDIRYGYFWTEKASDFVKMAEEIYGEQKNSSNGVEYVADYLFHGVRSYPRAIEMLYDARSRKVLAESGLAKLAEYLQQQQRFAESIDILLPLVEKRPDYLDYYVRLMHAYYRTNKPAELRVWLKKTDELFLQDKKRTNNEGARQSILSALASSTLENHLYVESVAYFEELIPSYQRSARRRGIGDGTLSKYYADEANAYAGLGKTKEAIDRASAAIVSWGSRIDQRKSALDQLVNVIVTSPNLEAYIAELDKEKLQSPIVRKAIGLAYILKNDFTRAIVQLQQAAELQPQDAEIYQSLLTCYDKINDKEGAIQQLLQAVEVSRRDLSLFQKLGDRFAELRESAEAERAYTSIVEMQPNESECHTLLAEIREKQDRWTEAIEHWQKVAKLRSLEPTGLLKLANAQIHEKAWSAATQTLQKIRSQSWPDRFNNVQVQAQAQALERLIPQPKDK</sequence>
<dbReference type="CDD" id="cd00198">
    <property type="entry name" value="vWFA"/>
    <property type="match status" value="1"/>
</dbReference>
<dbReference type="Proteomes" id="UP000676194">
    <property type="component" value="Chromosome"/>
</dbReference>
<dbReference type="PANTHER" id="PTHR45737">
    <property type="entry name" value="VON WILLEBRAND FACTOR A DOMAIN-CONTAINING PROTEIN 5A"/>
    <property type="match status" value="1"/>
</dbReference>
<dbReference type="SUPFAM" id="SSF48452">
    <property type="entry name" value="TPR-like"/>
    <property type="match status" value="2"/>
</dbReference>
<feature type="transmembrane region" description="Helical" evidence="3">
    <location>
        <begin position="65"/>
        <end position="87"/>
    </location>
</feature>
<dbReference type="SMART" id="SM00609">
    <property type="entry name" value="VIT"/>
    <property type="match status" value="1"/>
</dbReference>
<proteinExistence type="predicted"/>
<keyword evidence="3" id="KW-1133">Transmembrane helix</keyword>
<dbReference type="PROSITE" id="PS51468">
    <property type="entry name" value="VIT"/>
    <property type="match status" value="1"/>
</dbReference>
<keyword evidence="3" id="KW-0812">Transmembrane</keyword>
<dbReference type="EMBL" id="CP074694">
    <property type="protein sequence ID" value="QVL34171.1"/>
    <property type="molecule type" value="Genomic_DNA"/>
</dbReference>
<evidence type="ECO:0000313" key="5">
    <source>
        <dbReference type="EMBL" id="QVL34171.1"/>
    </source>
</evidence>
<keyword evidence="6" id="KW-1185">Reference proteome</keyword>
<name>A0A8E6B9F5_9BACT</name>
<keyword evidence="1" id="KW-0802">TPR repeat</keyword>
<dbReference type="KEGG" id="tsph:KIH39_09760"/>
<dbReference type="PROSITE" id="PS50005">
    <property type="entry name" value="TPR"/>
    <property type="match status" value="2"/>
</dbReference>
<dbReference type="Pfam" id="PF13432">
    <property type="entry name" value="TPR_16"/>
    <property type="match status" value="1"/>
</dbReference>
<dbReference type="PANTHER" id="PTHR45737:SF6">
    <property type="entry name" value="VON WILLEBRAND FACTOR A DOMAIN-CONTAINING PROTEIN 5A"/>
    <property type="match status" value="1"/>
</dbReference>
<dbReference type="Gene3D" id="1.25.40.10">
    <property type="entry name" value="Tetratricopeptide repeat domain"/>
    <property type="match status" value="2"/>
</dbReference>
<dbReference type="InterPro" id="IPR011990">
    <property type="entry name" value="TPR-like_helical_dom_sf"/>
</dbReference>
<reference evidence="5" key="1">
    <citation type="submission" date="2021-05" db="EMBL/GenBank/DDBJ databases">
        <title>Complete genome sequence of the cellulolytic planctomycete Telmatocola sphagniphila SP2T and characterization of the first cellulase from planctomycetes.</title>
        <authorList>
            <person name="Rakitin A.L."/>
            <person name="Beletsky A.V."/>
            <person name="Naumoff D.G."/>
            <person name="Kulichevskaya I.S."/>
            <person name="Mardanov A.V."/>
            <person name="Ravin N.V."/>
            <person name="Dedysh S.N."/>
        </authorList>
    </citation>
    <scope>NUCLEOTIDE SEQUENCE</scope>
    <source>
        <strain evidence="5">SP2T</strain>
    </source>
</reference>
<evidence type="ECO:0000256" key="1">
    <source>
        <dbReference type="PROSITE-ProRule" id="PRU00339"/>
    </source>
</evidence>
<dbReference type="InterPro" id="IPR002035">
    <property type="entry name" value="VWF_A"/>
</dbReference>
<gene>
    <name evidence="5" type="ORF">KIH39_09760</name>
</gene>
<dbReference type="SMART" id="SM00327">
    <property type="entry name" value="VWA"/>
    <property type="match status" value="1"/>
</dbReference>
<dbReference type="SMART" id="SM00028">
    <property type="entry name" value="TPR"/>
    <property type="match status" value="6"/>
</dbReference>
<dbReference type="InterPro" id="IPR013694">
    <property type="entry name" value="VIT"/>
</dbReference>
<feature type="domain" description="VIT" evidence="4">
    <location>
        <begin position="248"/>
        <end position="376"/>
    </location>
</feature>
<organism evidence="5 6">
    <name type="scientific">Telmatocola sphagniphila</name>
    <dbReference type="NCBI Taxonomy" id="1123043"/>
    <lineage>
        <taxon>Bacteria</taxon>
        <taxon>Pseudomonadati</taxon>
        <taxon>Planctomycetota</taxon>
        <taxon>Planctomycetia</taxon>
        <taxon>Gemmatales</taxon>
        <taxon>Gemmataceae</taxon>
    </lineage>
</organism>
<evidence type="ECO:0000256" key="2">
    <source>
        <dbReference type="SAM" id="MobiDB-lite"/>
    </source>
</evidence>
<evidence type="ECO:0000313" key="6">
    <source>
        <dbReference type="Proteomes" id="UP000676194"/>
    </source>
</evidence>
<dbReference type="InterPro" id="IPR036465">
    <property type="entry name" value="vWFA_dom_sf"/>
</dbReference>
<accession>A0A8E6B9F5</accession>
<feature type="repeat" description="TPR" evidence="1">
    <location>
        <begin position="2810"/>
        <end position="2843"/>
    </location>
</feature>
<dbReference type="Pfam" id="PF08487">
    <property type="entry name" value="VIT"/>
    <property type="match status" value="1"/>
</dbReference>
<feature type="repeat" description="TPR" evidence="1">
    <location>
        <begin position="2742"/>
        <end position="2775"/>
    </location>
</feature>
<dbReference type="InterPro" id="IPR019734">
    <property type="entry name" value="TPR_rpt"/>
</dbReference>
<dbReference type="Gene3D" id="3.40.50.410">
    <property type="entry name" value="von Willebrand factor, type A domain"/>
    <property type="match status" value="1"/>
</dbReference>
<dbReference type="Pfam" id="PF13768">
    <property type="entry name" value="VWA_3"/>
    <property type="match status" value="1"/>
</dbReference>
<protein>
    <recommendedName>
        <fullName evidence="4">VIT domain-containing protein</fullName>
    </recommendedName>
</protein>